<protein>
    <submittedName>
        <fullName evidence="1">Uncharacterized protein</fullName>
    </submittedName>
</protein>
<keyword evidence="2" id="KW-1185">Reference proteome</keyword>
<dbReference type="EMBL" id="JBFXLS010000053">
    <property type="protein sequence ID" value="KAL2823397.1"/>
    <property type="molecule type" value="Genomic_DNA"/>
</dbReference>
<dbReference type="Proteomes" id="UP001610335">
    <property type="component" value="Unassembled WGS sequence"/>
</dbReference>
<organism evidence="1 2">
    <name type="scientific">Aspergillus cavernicola</name>
    <dbReference type="NCBI Taxonomy" id="176166"/>
    <lineage>
        <taxon>Eukaryota</taxon>
        <taxon>Fungi</taxon>
        <taxon>Dikarya</taxon>
        <taxon>Ascomycota</taxon>
        <taxon>Pezizomycotina</taxon>
        <taxon>Eurotiomycetes</taxon>
        <taxon>Eurotiomycetidae</taxon>
        <taxon>Eurotiales</taxon>
        <taxon>Aspergillaceae</taxon>
        <taxon>Aspergillus</taxon>
        <taxon>Aspergillus subgen. Nidulantes</taxon>
    </lineage>
</organism>
<accession>A0ABR4I6X2</accession>
<sequence>MFPPSDPIGTAIGNSSALPLHLQSYSLSFRESEADSRTKAVFRITDSSTITALRACCGIDLRIERHGDLTTSPPGLSLEKIQPPLYRFQLQPSLSPKSTEGMEFDLPEKLDLGVSETGIIGRKVTAVARGVAGELIQMGNGIVGYD</sequence>
<gene>
    <name evidence="1" type="ORF">BDW59DRAFT_163362</name>
</gene>
<reference evidence="1 2" key="1">
    <citation type="submission" date="2024-07" db="EMBL/GenBank/DDBJ databases">
        <title>Section-level genome sequencing and comparative genomics of Aspergillus sections Usti and Cavernicolus.</title>
        <authorList>
            <consortium name="Lawrence Berkeley National Laboratory"/>
            <person name="Nybo J.L."/>
            <person name="Vesth T.C."/>
            <person name="Theobald S."/>
            <person name="Frisvad J.C."/>
            <person name="Larsen T.O."/>
            <person name="Kjaerboelling I."/>
            <person name="Rothschild-Mancinelli K."/>
            <person name="Lyhne E.K."/>
            <person name="Kogle M.E."/>
            <person name="Barry K."/>
            <person name="Clum A."/>
            <person name="Na H."/>
            <person name="Ledsgaard L."/>
            <person name="Lin J."/>
            <person name="Lipzen A."/>
            <person name="Kuo A."/>
            <person name="Riley R."/>
            <person name="Mondo S."/>
            <person name="LaButti K."/>
            <person name="Haridas S."/>
            <person name="Pangalinan J."/>
            <person name="Salamov A.A."/>
            <person name="Simmons B.A."/>
            <person name="Magnuson J.K."/>
            <person name="Chen J."/>
            <person name="Drula E."/>
            <person name="Henrissat B."/>
            <person name="Wiebenga A."/>
            <person name="Lubbers R.J."/>
            <person name="Gomes A.C."/>
            <person name="Makela M.R."/>
            <person name="Stajich J."/>
            <person name="Grigoriev I.V."/>
            <person name="Mortensen U.H."/>
            <person name="De vries R.P."/>
            <person name="Baker S.E."/>
            <person name="Andersen M.R."/>
        </authorList>
    </citation>
    <scope>NUCLEOTIDE SEQUENCE [LARGE SCALE GENOMIC DNA]</scope>
    <source>
        <strain evidence="1 2">CBS 600.67</strain>
    </source>
</reference>
<evidence type="ECO:0000313" key="2">
    <source>
        <dbReference type="Proteomes" id="UP001610335"/>
    </source>
</evidence>
<name>A0ABR4I6X2_9EURO</name>
<comment type="caution">
    <text evidence="1">The sequence shown here is derived from an EMBL/GenBank/DDBJ whole genome shotgun (WGS) entry which is preliminary data.</text>
</comment>
<evidence type="ECO:0000313" key="1">
    <source>
        <dbReference type="EMBL" id="KAL2823397.1"/>
    </source>
</evidence>
<proteinExistence type="predicted"/>